<reference evidence="1" key="1">
    <citation type="submission" date="2019-03" db="EMBL/GenBank/DDBJ databases">
        <title>Lake Tanganyika Metagenome-Assembled Genomes (MAGs).</title>
        <authorList>
            <person name="Tran P."/>
        </authorList>
    </citation>
    <scope>NUCLEOTIDE SEQUENCE</scope>
    <source>
        <strain evidence="1">K_DeepCast_150m_m2_040</strain>
    </source>
</reference>
<proteinExistence type="predicted"/>
<evidence type="ECO:0000313" key="1">
    <source>
        <dbReference type="EMBL" id="MBM3331904.1"/>
    </source>
</evidence>
<dbReference type="Proteomes" id="UP000779900">
    <property type="component" value="Unassembled WGS sequence"/>
</dbReference>
<name>A0A938BTI5_UNCW3</name>
<dbReference type="EMBL" id="VGIR01000049">
    <property type="protein sequence ID" value="MBM3331904.1"/>
    <property type="molecule type" value="Genomic_DNA"/>
</dbReference>
<evidence type="ECO:0000313" key="2">
    <source>
        <dbReference type="Proteomes" id="UP000779900"/>
    </source>
</evidence>
<sequence length="257" mass="29850">MHLMYVDESGDSGLLQNGSPTRFYALSGVVLHELRWRPCLDELVAFRRRLRDDFGMKFHEEFHAAAFITDPGELVRIKRNERLNMIRLHARRLAAMPDLRAMNVVVDKQGKPDNYDVFTNAWRALIQRFENTISHHNFPGPRNVDDRGLIFCDHTEDIKLMRLLRKMRRYNPVPHRADIRTGARDMPLHFVIEDPGHRDSAHSYFIQAADLTAFLLYQREAPGAYVRKKGARNWFSTLQPILCRHAAPADPDGVVRL</sequence>
<protein>
    <submittedName>
        <fullName evidence="1">DUF3800 domain-containing protein</fullName>
    </submittedName>
</protein>
<dbReference type="Pfam" id="PF12686">
    <property type="entry name" value="DUF3800"/>
    <property type="match status" value="1"/>
</dbReference>
<dbReference type="AlphaFoldDB" id="A0A938BTI5"/>
<comment type="caution">
    <text evidence="1">The sequence shown here is derived from an EMBL/GenBank/DDBJ whole genome shotgun (WGS) entry which is preliminary data.</text>
</comment>
<accession>A0A938BTI5</accession>
<dbReference type="InterPro" id="IPR024524">
    <property type="entry name" value="DUF3800"/>
</dbReference>
<organism evidence="1 2">
    <name type="scientific">candidate division WOR-3 bacterium</name>
    <dbReference type="NCBI Taxonomy" id="2052148"/>
    <lineage>
        <taxon>Bacteria</taxon>
        <taxon>Bacteria division WOR-3</taxon>
    </lineage>
</organism>
<gene>
    <name evidence="1" type="ORF">FJY68_08670</name>
</gene>